<accession>A0A418WG75</accession>
<dbReference type="AlphaFoldDB" id="A0A418WG75"/>
<evidence type="ECO:0000313" key="4">
    <source>
        <dbReference type="Proteomes" id="UP000284605"/>
    </source>
</evidence>
<dbReference type="SUPFAM" id="SSF140718">
    <property type="entry name" value="Mediator hinge subcomplex-like"/>
    <property type="match status" value="1"/>
</dbReference>
<sequence>MADESDNLILVYSRRMDTTLARVDERIGDLTLRVNDVQASIAGLRRHQAQDAGVVAHMQAQLDRLRDEIERIKRRLEISPSPVAE</sequence>
<reference evidence="3 4" key="1">
    <citation type="submission" date="2018-09" db="EMBL/GenBank/DDBJ databases">
        <authorList>
            <person name="Zhu H."/>
        </authorList>
    </citation>
    <scope>NUCLEOTIDE SEQUENCE [LARGE SCALE GENOMIC DNA]</scope>
    <source>
        <strain evidence="3 4">K1W22B-8</strain>
    </source>
</reference>
<dbReference type="InterPro" id="IPR037212">
    <property type="entry name" value="Med7/Med21-like"/>
</dbReference>
<name>A0A418WG75_9PROT</name>
<comment type="caution">
    <text evidence="3">The sequence shown here is derived from an EMBL/GenBank/DDBJ whole genome shotgun (WGS) entry which is preliminary data.</text>
</comment>
<dbReference type="Proteomes" id="UP000284605">
    <property type="component" value="Unassembled WGS sequence"/>
</dbReference>
<dbReference type="RefSeq" id="WP_119780192.1">
    <property type="nucleotide sequence ID" value="NZ_QYUK01000011.1"/>
</dbReference>
<keyword evidence="4" id="KW-1185">Reference proteome</keyword>
<keyword evidence="1" id="KW-0805">Transcription regulation</keyword>
<evidence type="ECO:0000313" key="3">
    <source>
        <dbReference type="EMBL" id="RJF89044.1"/>
    </source>
</evidence>
<gene>
    <name evidence="3" type="ORF">D3874_20400</name>
</gene>
<proteinExistence type="predicted"/>
<evidence type="ECO:0000256" key="1">
    <source>
        <dbReference type="ARBA" id="ARBA00023015"/>
    </source>
</evidence>
<organism evidence="3 4">
    <name type="scientific">Oleomonas cavernae</name>
    <dbReference type="NCBI Taxonomy" id="2320859"/>
    <lineage>
        <taxon>Bacteria</taxon>
        <taxon>Pseudomonadati</taxon>
        <taxon>Pseudomonadota</taxon>
        <taxon>Alphaproteobacteria</taxon>
        <taxon>Acetobacterales</taxon>
        <taxon>Acetobacteraceae</taxon>
        <taxon>Oleomonas</taxon>
    </lineage>
</organism>
<evidence type="ECO:0000256" key="2">
    <source>
        <dbReference type="ARBA" id="ARBA00023163"/>
    </source>
</evidence>
<dbReference type="OrthoDB" id="7282689at2"/>
<protein>
    <submittedName>
        <fullName evidence="3">Uncharacterized protein</fullName>
    </submittedName>
</protein>
<dbReference type="EMBL" id="QYUK01000011">
    <property type="protein sequence ID" value="RJF89044.1"/>
    <property type="molecule type" value="Genomic_DNA"/>
</dbReference>
<keyword evidence="2" id="KW-0804">Transcription</keyword>